<dbReference type="InterPro" id="IPR027417">
    <property type="entry name" value="P-loop_NTPase"/>
</dbReference>
<dbReference type="GO" id="GO:0003887">
    <property type="term" value="F:DNA-directed DNA polymerase activity"/>
    <property type="evidence" value="ECO:0007669"/>
    <property type="project" value="UniProtKB-KW"/>
</dbReference>
<keyword evidence="6" id="KW-0239">DNA-directed DNA polymerase</keyword>
<evidence type="ECO:0000256" key="6">
    <source>
        <dbReference type="ARBA" id="ARBA00022932"/>
    </source>
</evidence>
<keyword evidence="5" id="KW-0269">Exonuclease</keyword>
<dbReference type="Pfam" id="PF13307">
    <property type="entry name" value="Helicase_C_2"/>
    <property type="match status" value="1"/>
</dbReference>
<dbReference type="AlphaFoldDB" id="A0A3D4S5F6"/>
<organism evidence="10 11">
    <name type="scientific">Bavariicoccus seileri</name>
    <dbReference type="NCBI Taxonomy" id="549685"/>
    <lineage>
        <taxon>Bacteria</taxon>
        <taxon>Bacillati</taxon>
        <taxon>Bacillota</taxon>
        <taxon>Bacilli</taxon>
        <taxon>Lactobacillales</taxon>
        <taxon>Enterococcaceae</taxon>
        <taxon>Bavariicoccus</taxon>
    </lineage>
</organism>
<keyword evidence="2" id="KW-0548">Nucleotidyltransferase</keyword>
<evidence type="ECO:0000256" key="7">
    <source>
        <dbReference type="ARBA" id="ARBA00070925"/>
    </source>
</evidence>
<dbReference type="GO" id="GO:0016818">
    <property type="term" value="F:hydrolase activity, acting on acid anhydrides, in phosphorus-containing anhydrides"/>
    <property type="evidence" value="ECO:0007669"/>
    <property type="project" value="InterPro"/>
</dbReference>
<dbReference type="InterPro" id="IPR006555">
    <property type="entry name" value="ATP-dep_Helicase_C"/>
</dbReference>
<dbReference type="GO" id="GO:0045004">
    <property type="term" value="P:DNA replication proofreading"/>
    <property type="evidence" value="ECO:0007669"/>
    <property type="project" value="TreeGrafter"/>
</dbReference>
<dbReference type="Pfam" id="PF00929">
    <property type="entry name" value="RNase_T"/>
    <property type="match status" value="1"/>
</dbReference>
<keyword evidence="4" id="KW-0540">Nuclease</keyword>
<dbReference type="InterPro" id="IPR013520">
    <property type="entry name" value="Ribonucl_H"/>
</dbReference>
<dbReference type="SMART" id="SM00479">
    <property type="entry name" value="EXOIII"/>
    <property type="match status" value="1"/>
</dbReference>
<evidence type="ECO:0000313" key="10">
    <source>
        <dbReference type="EMBL" id="HCS94049.1"/>
    </source>
</evidence>
<feature type="region of interest" description="Disordered" evidence="8">
    <location>
        <begin position="230"/>
        <end position="249"/>
    </location>
</feature>
<dbReference type="SUPFAM" id="SSF53098">
    <property type="entry name" value="Ribonuclease H-like"/>
    <property type="match status" value="1"/>
</dbReference>
<keyword evidence="1" id="KW-0808">Transferase</keyword>
<protein>
    <recommendedName>
        <fullName evidence="7">DNA polymerase III polC-type</fullName>
    </recommendedName>
</protein>
<keyword evidence="3" id="KW-0235">DNA replication</keyword>
<comment type="caution">
    <text evidence="10">The sequence shown here is derived from an EMBL/GenBank/DDBJ whole genome shotgun (WGS) entry which is preliminary data.</text>
</comment>
<dbReference type="GO" id="GO:0004386">
    <property type="term" value="F:helicase activity"/>
    <property type="evidence" value="ECO:0007669"/>
    <property type="project" value="InterPro"/>
</dbReference>
<dbReference type="PANTHER" id="PTHR30231:SF41">
    <property type="entry name" value="DNA POLYMERASE III SUBUNIT EPSILON"/>
    <property type="match status" value="1"/>
</dbReference>
<dbReference type="PANTHER" id="PTHR30231">
    <property type="entry name" value="DNA POLYMERASE III SUBUNIT EPSILON"/>
    <property type="match status" value="1"/>
</dbReference>
<evidence type="ECO:0000256" key="5">
    <source>
        <dbReference type="ARBA" id="ARBA00022839"/>
    </source>
</evidence>
<gene>
    <name evidence="10" type="ORF">DIW15_05015</name>
</gene>
<evidence type="ECO:0000256" key="3">
    <source>
        <dbReference type="ARBA" id="ARBA00022705"/>
    </source>
</evidence>
<evidence type="ECO:0000256" key="2">
    <source>
        <dbReference type="ARBA" id="ARBA00022695"/>
    </source>
</evidence>
<reference evidence="10 11" key="1">
    <citation type="journal article" date="2018" name="Nat. Biotechnol.">
        <title>A standardized bacterial taxonomy based on genome phylogeny substantially revises the tree of life.</title>
        <authorList>
            <person name="Parks D.H."/>
            <person name="Chuvochina M."/>
            <person name="Waite D.W."/>
            <person name="Rinke C."/>
            <person name="Skarshewski A."/>
            <person name="Chaumeil P.A."/>
            <person name="Hugenholtz P."/>
        </authorList>
    </citation>
    <scope>NUCLEOTIDE SEQUENCE [LARGE SCALE GENOMIC DNA]</scope>
    <source>
        <strain evidence="10">UBA11306</strain>
    </source>
</reference>
<name>A0A3D4S5F6_9ENTE</name>
<dbReference type="GO" id="GO:0003677">
    <property type="term" value="F:DNA binding"/>
    <property type="evidence" value="ECO:0007669"/>
    <property type="project" value="InterPro"/>
</dbReference>
<accession>A0A3D4S5F6</accession>
<evidence type="ECO:0000313" key="11">
    <source>
        <dbReference type="Proteomes" id="UP000262195"/>
    </source>
</evidence>
<sequence>MAIDAIVDLETTGSSFQTGDRIIQIGCVLVEDKEIIGQYDFLVNPERPIPQVITDLTGISNMDVSASPTFSEIANSVYALLSGCRFVAHNVMFDYSFLAASFKEFTDLTLDMERIDTVQLAQICFPTIRKYRLNIICEELGIDLAKAHSANEDALATAKLYLKCQEKLTEIPFRTLRLLSYLSDALVYETKDIVEKIHKSRDNGPKKRWSGTIDYETDYYIDSSLRSKLVEPRSSTNGENEGKPFNPADLKANAETIPVRNPDDFKDLTDPKKLSALSTKLSYMISQPTRATVRFNKTDTKLGIISQMASQSTVSVTYVSTDALSQRHLHHILRESLPEKHIATLKTPRHYLELSKLNHILAIQNTLSKREKLGLMAMLVWLTETNSGDLTECPRLWREQKLVSDVGCGYEDFGTKANTRNKSCFSIHLNESLNADIVIVTNHFLLEAKSHDTLRPLLERLVITNYESFTESLRFHLSKPFSIVYYAHRFNHYLQQENLNQDLPYSISITLESCTNQLIYLQQFLAEDSFMLQKNWLSSKLYKCLKELKIMLNHLLKAIKTFQNSGSGLSYYKVLPLRQTVLKVLTLLEAITGHSLDAVIQVNEETKTIRCLPINLKPFIKSYLSQVGAKSLIIFETTPSEVEGFDHIDWFTENETELMANQPDVIPQTSTPLLMVPVKSSTLSSDEKVSEIKNIIVLNNLKTVIYVQTKELLNSLYSSLLNERKDVYAQDISGPVKELFDFFGEKSKGILILLGDTMWLNPRMEVAVEQLIISKLPFSVPTSPSQVAAKMYYDARHRSSFYDYSLPLMLTSLNKMLNSFLMNDQVQLKIWLLDDRILTKRYGREIAKNIDPRLSIKPFHGFQK</sequence>
<evidence type="ECO:0000256" key="8">
    <source>
        <dbReference type="SAM" id="MobiDB-lite"/>
    </source>
</evidence>
<dbReference type="EMBL" id="DQHO01000031">
    <property type="protein sequence ID" value="HCS94049.1"/>
    <property type="molecule type" value="Genomic_DNA"/>
</dbReference>
<keyword evidence="5" id="KW-0378">Hydrolase</keyword>
<dbReference type="Gene3D" id="3.30.420.10">
    <property type="entry name" value="Ribonuclease H-like superfamily/Ribonuclease H"/>
    <property type="match status" value="1"/>
</dbReference>
<dbReference type="InterPro" id="IPR006054">
    <property type="entry name" value="DnaQ"/>
</dbReference>
<dbReference type="STRING" id="1121105.GCA_000421665_00603"/>
<dbReference type="InterPro" id="IPR012337">
    <property type="entry name" value="RNaseH-like_sf"/>
</dbReference>
<evidence type="ECO:0000259" key="9">
    <source>
        <dbReference type="SMART" id="SM00479"/>
    </source>
</evidence>
<feature type="domain" description="Exonuclease" evidence="9">
    <location>
        <begin position="5"/>
        <end position="170"/>
    </location>
</feature>
<dbReference type="GO" id="GO:0008408">
    <property type="term" value="F:3'-5' exonuclease activity"/>
    <property type="evidence" value="ECO:0007669"/>
    <property type="project" value="TreeGrafter"/>
</dbReference>
<dbReference type="GO" id="GO:0005524">
    <property type="term" value="F:ATP binding"/>
    <property type="evidence" value="ECO:0007669"/>
    <property type="project" value="InterPro"/>
</dbReference>
<evidence type="ECO:0000256" key="1">
    <source>
        <dbReference type="ARBA" id="ARBA00022679"/>
    </source>
</evidence>
<dbReference type="Gene3D" id="3.40.50.300">
    <property type="entry name" value="P-loop containing nucleotide triphosphate hydrolases"/>
    <property type="match status" value="1"/>
</dbReference>
<evidence type="ECO:0000256" key="4">
    <source>
        <dbReference type="ARBA" id="ARBA00022722"/>
    </source>
</evidence>
<dbReference type="FunFam" id="3.30.420.10:FF:000045">
    <property type="entry name" value="3'-5' exonuclease DinG"/>
    <property type="match status" value="1"/>
</dbReference>
<dbReference type="CDD" id="cd06127">
    <property type="entry name" value="DEDDh"/>
    <property type="match status" value="1"/>
</dbReference>
<dbReference type="GO" id="GO:0005829">
    <property type="term" value="C:cytosol"/>
    <property type="evidence" value="ECO:0007669"/>
    <property type="project" value="TreeGrafter"/>
</dbReference>
<dbReference type="NCBIfam" id="TIGR00573">
    <property type="entry name" value="dnaq"/>
    <property type="match status" value="1"/>
</dbReference>
<proteinExistence type="predicted"/>
<dbReference type="InterPro" id="IPR036397">
    <property type="entry name" value="RNaseH_sf"/>
</dbReference>
<dbReference type="Proteomes" id="UP000262195">
    <property type="component" value="Unassembled WGS sequence"/>
</dbReference>